<keyword evidence="3" id="KW-1185">Reference proteome</keyword>
<name>A0A917W8P8_9ACTN</name>
<protein>
    <recommendedName>
        <fullName evidence="1">SecDF P1 head subdomain domain-containing protein</fullName>
    </recommendedName>
</protein>
<dbReference type="Proteomes" id="UP000613840">
    <property type="component" value="Unassembled WGS sequence"/>
</dbReference>
<feature type="domain" description="SecDF P1 head subdomain" evidence="1">
    <location>
        <begin position="41"/>
        <end position="137"/>
    </location>
</feature>
<dbReference type="Pfam" id="PF22599">
    <property type="entry name" value="SecDF_P1_head"/>
    <property type="match status" value="1"/>
</dbReference>
<dbReference type="EMBL" id="BMMZ01000012">
    <property type="protein sequence ID" value="GGL77850.1"/>
    <property type="molecule type" value="Genomic_DNA"/>
</dbReference>
<reference evidence="2" key="1">
    <citation type="journal article" date="2014" name="Int. J. Syst. Evol. Microbiol.">
        <title>Complete genome sequence of Corynebacterium casei LMG S-19264T (=DSM 44701T), isolated from a smear-ripened cheese.</title>
        <authorList>
            <consortium name="US DOE Joint Genome Institute (JGI-PGF)"/>
            <person name="Walter F."/>
            <person name="Albersmeier A."/>
            <person name="Kalinowski J."/>
            <person name="Ruckert C."/>
        </authorList>
    </citation>
    <scope>NUCLEOTIDE SEQUENCE</scope>
    <source>
        <strain evidence="2">CGMCC 4.7306</strain>
    </source>
</reference>
<reference evidence="2" key="2">
    <citation type="submission" date="2020-09" db="EMBL/GenBank/DDBJ databases">
        <authorList>
            <person name="Sun Q."/>
            <person name="Zhou Y."/>
        </authorList>
    </citation>
    <scope>NUCLEOTIDE SEQUENCE</scope>
    <source>
        <strain evidence="2">CGMCC 4.7306</strain>
    </source>
</reference>
<gene>
    <name evidence="2" type="ORF">GCM10011575_40180</name>
</gene>
<evidence type="ECO:0000313" key="2">
    <source>
        <dbReference type="EMBL" id="GGL77850.1"/>
    </source>
</evidence>
<comment type="caution">
    <text evidence="2">The sequence shown here is derived from an EMBL/GenBank/DDBJ whole genome shotgun (WGS) entry which is preliminary data.</text>
</comment>
<evidence type="ECO:0000313" key="3">
    <source>
        <dbReference type="Proteomes" id="UP000613840"/>
    </source>
</evidence>
<organism evidence="2 3">
    <name type="scientific">Microlunatus endophyticus</name>
    <dbReference type="NCBI Taxonomy" id="1716077"/>
    <lineage>
        <taxon>Bacteria</taxon>
        <taxon>Bacillati</taxon>
        <taxon>Actinomycetota</taxon>
        <taxon>Actinomycetes</taxon>
        <taxon>Propionibacteriales</taxon>
        <taxon>Propionibacteriaceae</taxon>
        <taxon>Microlunatus</taxon>
    </lineage>
</organism>
<dbReference type="InterPro" id="IPR054384">
    <property type="entry name" value="SecDF_P1_head"/>
</dbReference>
<sequence length="140" mass="14584">MSTPLELRPVKSIQPGVCHAGTSNTIEDSSFSDCLVVGPSGLTVRRLKAVSYQLPSDDSPIIDLTFNAADGRTVAELTTRLAGLSAPRNDLAIMIGDPSNGQLIAAPAVMSAVKGDSIQLILAGFDEARARKVADQLAGH</sequence>
<dbReference type="AlphaFoldDB" id="A0A917W8P8"/>
<proteinExistence type="predicted"/>
<evidence type="ECO:0000259" key="1">
    <source>
        <dbReference type="Pfam" id="PF22599"/>
    </source>
</evidence>
<accession>A0A917W8P8</accession>
<dbReference type="Gene3D" id="3.30.1360.200">
    <property type="match status" value="1"/>
</dbReference>